<name>A0A3E0VL46_9MICO</name>
<dbReference type="PANTHER" id="PTHR30185:SF15">
    <property type="entry name" value="CRYPTIC BETA-GLUCOSIDE BGL OPERON ANTITERMINATOR"/>
    <property type="match status" value="1"/>
</dbReference>
<dbReference type="SMART" id="SM01061">
    <property type="entry name" value="CAT_RBD"/>
    <property type="match status" value="1"/>
</dbReference>
<dbReference type="Proteomes" id="UP000256486">
    <property type="component" value="Unassembled WGS sequence"/>
</dbReference>
<keyword evidence="4" id="KW-1185">Reference proteome</keyword>
<dbReference type="GO" id="GO:0006355">
    <property type="term" value="P:regulation of DNA-templated transcription"/>
    <property type="evidence" value="ECO:0007669"/>
    <property type="project" value="InterPro"/>
</dbReference>
<dbReference type="EMBL" id="NBWZ01000001">
    <property type="protein sequence ID" value="RFA10441.1"/>
    <property type="molecule type" value="Genomic_DNA"/>
</dbReference>
<protein>
    <submittedName>
        <fullName evidence="3">Transcription antiterminator BglG</fullName>
    </submittedName>
</protein>
<dbReference type="AlphaFoldDB" id="A0A3E0VL46"/>
<dbReference type="InterPro" id="IPR050661">
    <property type="entry name" value="BglG_antiterminators"/>
</dbReference>
<reference evidence="3 4" key="1">
    <citation type="submission" date="2017-04" db="EMBL/GenBank/DDBJ databases">
        <title>Comparative genome analysis of Subtercola boreus.</title>
        <authorList>
            <person name="Cho Y.-J."/>
            <person name="Cho A."/>
            <person name="Kim O.-S."/>
            <person name="Lee J.-I."/>
        </authorList>
    </citation>
    <scope>NUCLEOTIDE SEQUENCE [LARGE SCALE GENOMIC DNA]</scope>
    <source>
        <strain evidence="3 4">K300</strain>
    </source>
</reference>
<dbReference type="GO" id="GO:0003723">
    <property type="term" value="F:RNA binding"/>
    <property type="evidence" value="ECO:0007669"/>
    <property type="project" value="InterPro"/>
</dbReference>
<dbReference type="SUPFAM" id="SSF50151">
    <property type="entry name" value="SacY-like RNA-binding domain"/>
    <property type="match status" value="1"/>
</dbReference>
<dbReference type="Pfam" id="PF03123">
    <property type="entry name" value="CAT_RBD"/>
    <property type="match status" value="1"/>
</dbReference>
<keyword evidence="1" id="KW-0677">Repeat</keyword>
<dbReference type="PROSITE" id="PS51372">
    <property type="entry name" value="PRD_2"/>
    <property type="match status" value="2"/>
</dbReference>
<dbReference type="InterPro" id="IPR036634">
    <property type="entry name" value="PRD_sf"/>
</dbReference>
<evidence type="ECO:0000313" key="4">
    <source>
        <dbReference type="Proteomes" id="UP000256486"/>
    </source>
</evidence>
<dbReference type="RefSeq" id="WP_116415817.1">
    <property type="nucleotide sequence ID" value="NZ_NBWZ01000001.1"/>
</dbReference>
<feature type="domain" description="PRD" evidence="2">
    <location>
        <begin position="66"/>
        <end position="170"/>
    </location>
</feature>
<sequence length="276" mass="30630">MQSIKKVLNSSVVLVVDERGVERVVLGKGIGYGRKPGELVAPDEAHQVFVSLPEGDHRNLVELFAEVPAEYADLTRSIVQLAEAAGFELDPHVYLTLTDHLHFAVERQQKGLVTVNRLAWEVRTIYPREYAIGERAVVLLLERFGVQLPPEEAANVAFHLVNAEVGNSGVDSVRVVQLVSQVATIVTHSTGVQLHFDDLHGARFVAHLQYFAQRFFAGRLATSDDDFLFTNLSSRYPSAVLAAERVRALVQQEYDQTLPNEEIAFLALHIARVVAD</sequence>
<dbReference type="SUPFAM" id="SSF63520">
    <property type="entry name" value="PTS-regulatory domain, PRD"/>
    <property type="match status" value="2"/>
</dbReference>
<dbReference type="InterPro" id="IPR036650">
    <property type="entry name" value="CAT_RNA-bd_dom_sf"/>
</dbReference>
<dbReference type="PANTHER" id="PTHR30185">
    <property type="entry name" value="CRYPTIC BETA-GLUCOSIDE BGL OPERON ANTITERMINATOR"/>
    <property type="match status" value="1"/>
</dbReference>
<feature type="domain" description="PRD" evidence="2">
    <location>
        <begin position="171"/>
        <end position="276"/>
    </location>
</feature>
<dbReference type="InterPro" id="IPR011608">
    <property type="entry name" value="PRD"/>
</dbReference>
<proteinExistence type="predicted"/>
<gene>
    <name evidence="3" type="ORF">B7R54_15450</name>
</gene>
<dbReference type="OrthoDB" id="9813552at2"/>
<organism evidence="3 4">
    <name type="scientific">Subtercola boreus</name>
    <dbReference type="NCBI Taxonomy" id="120213"/>
    <lineage>
        <taxon>Bacteria</taxon>
        <taxon>Bacillati</taxon>
        <taxon>Actinomycetota</taxon>
        <taxon>Actinomycetes</taxon>
        <taxon>Micrococcales</taxon>
        <taxon>Microbacteriaceae</taxon>
        <taxon>Subtercola</taxon>
    </lineage>
</organism>
<dbReference type="InterPro" id="IPR004341">
    <property type="entry name" value="CAT_RNA-bd_dom"/>
</dbReference>
<evidence type="ECO:0000313" key="3">
    <source>
        <dbReference type="EMBL" id="RFA10441.1"/>
    </source>
</evidence>
<evidence type="ECO:0000259" key="2">
    <source>
        <dbReference type="PROSITE" id="PS51372"/>
    </source>
</evidence>
<evidence type="ECO:0000256" key="1">
    <source>
        <dbReference type="ARBA" id="ARBA00022737"/>
    </source>
</evidence>
<dbReference type="Gene3D" id="1.10.1790.10">
    <property type="entry name" value="PRD domain"/>
    <property type="match status" value="2"/>
</dbReference>
<dbReference type="Gene3D" id="2.30.24.10">
    <property type="entry name" value="CAT RNA-binding domain"/>
    <property type="match status" value="1"/>
</dbReference>
<comment type="caution">
    <text evidence="3">The sequence shown here is derived from an EMBL/GenBank/DDBJ whole genome shotgun (WGS) entry which is preliminary data.</text>
</comment>
<dbReference type="Pfam" id="PF00874">
    <property type="entry name" value="PRD"/>
    <property type="match status" value="2"/>
</dbReference>
<accession>A0A3E0VL46</accession>